<feature type="region of interest" description="Disordered" evidence="4">
    <location>
        <begin position="461"/>
        <end position="483"/>
    </location>
</feature>
<feature type="domain" description="Histidine kinase/HSP90-like ATPase" evidence="6">
    <location>
        <begin position="352"/>
        <end position="447"/>
    </location>
</feature>
<reference evidence="9" key="1">
    <citation type="journal article" date="2019" name="Int. J. Syst. Evol. Microbiol.">
        <title>The Global Catalogue of Microorganisms (GCM) 10K type strain sequencing project: providing services to taxonomists for standard genome sequencing and annotation.</title>
        <authorList>
            <consortium name="The Broad Institute Genomics Platform"/>
            <consortium name="The Broad Institute Genome Sequencing Center for Infectious Disease"/>
            <person name="Wu L."/>
            <person name="Ma J."/>
        </authorList>
    </citation>
    <scope>NUCLEOTIDE SEQUENCE [LARGE SCALE GENOMIC DNA]</scope>
    <source>
        <strain evidence="9">CCUG 57508</strain>
    </source>
</reference>
<dbReference type="Proteomes" id="UP001597046">
    <property type="component" value="Unassembled WGS sequence"/>
</dbReference>
<dbReference type="EMBL" id="JBHTKH010000001">
    <property type="protein sequence ID" value="MFD1053045.1"/>
    <property type="molecule type" value="Genomic_DNA"/>
</dbReference>
<dbReference type="InterPro" id="IPR011712">
    <property type="entry name" value="Sig_transdc_His_kin_sub3_dim/P"/>
</dbReference>
<protein>
    <submittedName>
        <fullName evidence="8">Sensor histidine kinase</fullName>
    </submittedName>
</protein>
<dbReference type="CDD" id="cd16917">
    <property type="entry name" value="HATPase_UhpB-NarQ-NarX-like"/>
    <property type="match status" value="1"/>
</dbReference>
<keyword evidence="3" id="KW-0902">Two-component regulatory system</keyword>
<dbReference type="InterPro" id="IPR050482">
    <property type="entry name" value="Sensor_HK_TwoCompSys"/>
</dbReference>
<keyword evidence="5" id="KW-0472">Membrane</keyword>
<keyword evidence="2 8" id="KW-0418">Kinase</keyword>
<evidence type="ECO:0000256" key="2">
    <source>
        <dbReference type="ARBA" id="ARBA00022777"/>
    </source>
</evidence>
<accession>A0ABW3MUC5</accession>
<feature type="transmembrane region" description="Helical" evidence="5">
    <location>
        <begin position="195"/>
        <end position="215"/>
    </location>
</feature>
<evidence type="ECO:0000256" key="5">
    <source>
        <dbReference type="SAM" id="Phobius"/>
    </source>
</evidence>
<feature type="compositionally biased region" description="Basic residues" evidence="4">
    <location>
        <begin position="465"/>
        <end position="483"/>
    </location>
</feature>
<keyword evidence="9" id="KW-1185">Reference proteome</keyword>
<dbReference type="RefSeq" id="WP_386050250.1">
    <property type="nucleotide sequence ID" value="NZ_JBHTKH010000001.1"/>
</dbReference>
<gene>
    <name evidence="8" type="ORF">ACFQ2V_01905</name>
</gene>
<dbReference type="GO" id="GO:0016301">
    <property type="term" value="F:kinase activity"/>
    <property type="evidence" value="ECO:0007669"/>
    <property type="project" value="UniProtKB-KW"/>
</dbReference>
<dbReference type="InterPro" id="IPR003594">
    <property type="entry name" value="HATPase_dom"/>
</dbReference>
<evidence type="ECO:0000259" key="7">
    <source>
        <dbReference type="Pfam" id="PF07730"/>
    </source>
</evidence>
<sequence length="483" mass="51596">MALLRPADPLPDGVRRSALRRFLLWTLAALVLVGVGTVLLARPLASQIALRDAAVRGSGLARAVVAPLVDRHVRAGEPGPTGTLDYLLRSRMKDGSIVHMKIWTQEGRVLWSDETDLVGDTFPLDPDVAELFGSENVTAAVSDLSKAENAEERGSGELLEVYAGLHDAEGVPLVFESYWTADPLHEDEAALLGRLALLGLGSLILFAVMVLPLAVSLARRVERGEADRSTMLGHALSASDLERRRIADDLHDGVLQDLAGFGYLMGALVDDLPREATRARSIVGELSSGLKRDAEGLRSLMTDIYPADLAEGGLVPAVEWLADHARASGLDVEVDLDPALDRSGMPMVQVVYRSVREGLRNVLKHAEASSVLLRARVVGHQVVVTVRDDGIGPRDPAGLAARVRPVGSGQGHVGLHLLRDTVRDLGGELVLGAADGGGALLTVTLPEAFADTWVAREAVSARAGRPTRGRPRRAARSRIRPRG</sequence>
<keyword evidence="5" id="KW-0812">Transmembrane</keyword>
<evidence type="ECO:0000313" key="8">
    <source>
        <dbReference type="EMBL" id="MFD1053045.1"/>
    </source>
</evidence>
<comment type="caution">
    <text evidence="8">The sequence shown here is derived from an EMBL/GenBank/DDBJ whole genome shotgun (WGS) entry which is preliminary data.</text>
</comment>
<dbReference type="InterPro" id="IPR036890">
    <property type="entry name" value="HATPase_C_sf"/>
</dbReference>
<dbReference type="Gene3D" id="3.30.565.10">
    <property type="entry name" value="Histidine kinase-like ATPase, C-terminal domain"/>
    <property type="match status" value="1"/>
</dbReference>
<evidence type="ECO:0000259" key="6">
    <source>
        <dbReference type="Pfam" id="PF02518"/>
    </source>
</evidence>
<keyword evidence="1" id="KW-0808">Transferase</keyword>
<feature type="domain" description="Signal transduction histidine kinase subgroup 3 dimerisation and phosphoacceptor" evidence="7">
    <location>
        <begin position="242"/>
        <end position="309"/>
    </location>
</feature>
<evidence type="ECO:0000313" key="9">
    <source>
        <dbReference type="Proteomes" id="UP001597046"/>
    </source>
</evidence>
<dbReference type="Gene3D" id="1.20.5.1930">
    <property type="match status" value="1"/>
</dbReference>
<evidence type="ECO:0000256" key="4">
    <source>
        <dbReference type="SAM" id="MobiDB-lite"/>
    </source>
</evidence>
<name>A0ABW3MUC5_9MICO</name>
<dbReference type="PANTHER" id="PTHR24421">
    <property type="entry name" value="NITRATE/NITRITE SENSOR PROTEIN NARX-RELATED"/>
    <property type="match status" value="1"/>
</dbReference>
<organism evidence="8 9">
    <name type="scientific">Terrabacter terrigena</name>
    <dbReference type="NCBI Taxonomy" id="574718"/>
    <lineage>
        <taxon>Bacteria</taxon>
        <taxon>Bacillati</taxon>
        <taxon>Actinomycetota</taxon>
        <taxon>Actinomycetes</taxon>
        <taxon>Micrococcales</taxon>
        <taxon>Intrasporangiaceae</taxon>
        <taxon>Terrabacter</taxon>
    </lineage>
</organism>
<evidence type="ECO:0000256" key="1">
    <source>
        <dbReference type="ARBA" id="ARBA00022679"/>
    </source>
</evidence>
<dbReference type="SUPFAM" id="SSF55874">
    <property type="entry name" value="ATPase domain of HSP90 chaperone/DNA topoisomerase II/histidine kinase"/>
    <property type="match status" value="1"/>
</dbReference>
<feature type="transmembrane region" description="Helical" evidence="5">
    <location>
        <begin position="22"/>
        <end position="41"/>
    </location>
</feature>
<proteinExistence type="predicted"/>
<evidence type="ECO:0000256" key="3">
    <source>
        <dbReference type="ARBA" id="ARBA00023012"/>
    </source>
</evidence>
<keyword evidence="5" id="KW-1133">Transmembrane helix</keyword>
<dbReference type="Pfam" id="PF07730">
    <property type="entry name" value="HisKA_3"/>
    <property type="match status" value="1"/>
</dbReference>
<dbReference type="Pfam" id="PF02518">
    <property type="entry name" value="HATPase_c"/>
    <property type="match status" value="1"/>
</dbReference>